<keyword evidence="12" id="KW-1185">Reference proteome</keyword>
<evidence type="ECO:0000313" key="11">
    <source>
        <dbReference type="EnsemblMetazoa" id="CapteP225161"/>
    </source>
</evidence>
<evidence type="ECO:0000256" key="2">
    <source>
        <dbReference type="ARBA" id="ARBA00004308"/>
    </source>
</evidence>
<keyword evidence="5" id="KW-1133">Transmembrane helix</keyword>
<reference evidence="10 12" key="2">
    <citation type="journal article" date="2013" name="Nature">
        <title>Insights into bilaterian evolution from three spiralian genomes.</title>
        <authorList>
            <person name="Simakov O."/>
            <person name="Marletaz F."/>
            <person name="Cho S.J."/>
            <person name="Edsinger-Gonzales E."/>
            <person name="Havlak P."/>
            <person name="Hellsten U."/>
            <person name="Kuo D.H."/>
            <person name="Larsson T."/>
            <person name="Lv J."/>
            <person name="Arendt D."/>
            <person name="Savage R."/>
            <person name="Osoegawa K."/>
            <person name="de Jong P."/>
            <person name="Grimwood J."/>
            <person name="Chapman J.A."/>
            <person name="Shapiro H."/>
            <person name="Aerts A."/>
            <person name="Otillar R.P."/>
            <person name="Terry A.Y."/>
            <person name="Boore J.L."/>
            <person name="Grigoriev I.V."/>
            <person name="Lindberg D.R."/>
            <person name="Seaver E.C."/>
            <person name="Weisblat D.A."/>
            <person name="Putnam N.H."/>
            <person name="Rokhsar D.S."/>
        </authorList>
    </citation>
    <scope>NUCLEOTIDE SEQUENCE</scope>
    <source>
        <strain evidence="10 12">I ESC-2004</strain>
    </source>
</reference>
<dbReference type="InterPro" id="IPR023415">
    <property type="entry name" value="LDLR_class-A_CS"/>
</dbReference>
<dbReference type="EnsemblMetazoa" id="CapteT225161">
    <property type="protein sequence ID" value="CapteP225161"/>
    <property type="gene ID" value="CapteG225161"/>
</dbReference>
<feature type="chain" id="PRO_5008786843" description="LNR domain-containing protein" evidence="9">
    <location>
        <begin position="19"/>
        <end position="326"/>
    </location>
</feature>
<evidence type="ECO:0000256" key="9">
    <source>
        <dbReference type="SAM" id="SignalP"/>
    </source>
</evidence>
<dbReference type="InterPro" id="IPR036055">
    <property type="entry name" value="LDL_receptor-like_sf"/>
</dbReference>
<reference evidence="11" key="3">
    <citation type="submission" date="2015-06" db="UniProtKB">
        <authorList>
            <consortium name="EnsemblMetazoa"/>
        </authorList>
    </citation>
    <scope>IDENTIFICATION</scope>
</reference>
<dbReference type="CDD" id="cd00112">
    <property type="entry name" value="LDLa"/>
    <property type="match status" value="1"/>
</dbReference>
<accession>R7TBF5</accession>
<proteinExistence type="predicted"/>
<organism evidence="10">
    <name type="scientific">Capitella teleta</name>
    <name type="common">Polychaete worm</name>
    <dbReference type="NCBI Taxonomy" id="283909"/>
    <lineage>
        <taxon>Eukaryota</taxon>
        <taxon>Metazoa</taxon>
        <taxon>Spiralia</taxon>
        <taxon>Lophotrochozoa</taxon>
        <taxon>Annelida</taxon>
        <taxon>Polychaeta</taxon>
        <taxon>Sedentaria</taxon>
        <taxon>Scolecida</taxon>
        <taxon>Capitellidae</taxon>
        <taxon>Capitella</taxon>
    </lineage>
</organism>
<dbReference type="Proteomes" id="UP000014760">
    <property type="component" value="Unassembled WGS sequence"/>
</dbReference>
<gene>
    <name evidence="10" type="ORF">CAPTEDRAFT_225161</name>
</gene>
<evidence type="ECO:0000256" key="3">
    <source>
        <dbReference type="ARBA" id="ARBA00022692"/>
    </source>
</evidence>
<dbReference type="PROSITE" id="PS50068">
    <property type="entry name" value="LDLRA_2"/>
    <property type="match status" value="2"/>
</dbReference>
<dbReference type="PROSITE" id="PS01209">
    <property type="entry name" value="LDLRA_1"/>
    <property type="match status" value="1"/>
</dbReference>
<dbReference type="EMBL" id="KB311668">
    <property type="protein sequence ID" value="ELT88812.1"/>
    <property type="molecule type" value="Genomic_DNA"/>
</dbReference>
<dbReference type="GO" id="GO:0005886">
    <property type="term" value="C:plasma membrane"/>
    <property type="evidence" value="ECO:0007669"/>
    <property type="project" value="TreeGrafter"/>
</dbReference>
<keyword evidence="7" id="KW-1015">Disulfide bond</keyword>
<evidence type="ECO:0008006" key="13">
    <source>
        <dbReference type="Google" id="ProtNLM"/>
    </source>
</evidence>
<evidence type="ECO:0000313" key="12">
    <source>
        <dbReference type="Proteomes" id="UP000014760"/>
    </source>
</evidence>
<keyword evidence="6" id="KW-0472">Membrane</keyword>
<name>R7TBF5_CAPTE</name>
<evidence type="ECO:0000256" key="8">
    <source>
        <dbReference type="PROSITE-ProRule" id="PRU00124"/>
    </source>
</evidence>
<dbReference type="InterPro" id="IPR002172">
    <property type="entry name" value="LDrepeatLR_classA_rpt"/>
</dbReference>
<dbReference type="GO" id="GO:0016192">
    <property type="term" value="P:vesicle-mediated transport"/>
    <property type="evidence" value="ECO:0007669"/>
    <property type="project" value="UniProtKB-ARBA"/>
</dbReference>
<evidence type="ECO:0000313" key="10">
    <source>
        <dbReference type="EMBL" id="ELT88812.1"/>
    </source>
</evidence>
<sequence length="326" mass="34891">MEKVAVICLVLLVFQAEAGSLRKDNENLVKSLRNLQHLDQALALAMDQASALAMDQASALAMDQASALAMDQASALAMDQASALAMDQVLALAMDQASVQAMDQTSTPAGVQALVLAMDQVLALAMDQDQALALAMDQASAPAGVQVLPLGLVLPSVAMMEATVGQDTGSVTAFRTVKMDLMKLAVSSNAFSCDGGSHVIPSQWECDGVDDCDDGTDEHDDCSSVSSAYSVSGGSSHQWWSGSSYCCDGGSYCMPAYWECDGIEDCNDGTDEHDDCDVSNFGYSWVKKQAKQDAQHYQKVQHYSKKAVARRDMAKKKLRHKKMLHN</sequence>
<dbReference type="STRING" id="283909.R7TBF5"/>
<evidence type="ECO:0000256" key="1">
    <source>
        <dbReference type="ARBA" id="ARBA00004167"/>
    </source>
</evidence>
<reference evidence="12" key="1">
    <citation type="submission" date="2012-12" db="EMBL/GenBank/DDBJ databases">
        <authorList>
            <person name="Hellsten U."/>
            <person name="Grimwood J."/>
            <person name="Chapman J.A."/>
            <person name="Shapiro H."/>
            <person name="Aerts A."/>
            <person name="Otillar R.P."/>
            <person name="Terry A.Y."/>
            <person name="Boore J.L."/>
            <person name="Simakov O."/>
            <person name="Marletaz F."/>
            <person name="Cho S.-J."/>
            <person name="Edsinger-Gonzales E."/>
            <person name="Havlak P."/>
            <person name="Kuo D.-H."/>
            <person name="Larsson T."/>
            <person name="Lv J."/>
            <person name="Arendt D."/>
            <person name="Savage R."/>
            <person name="Osoegawa K."/>
            <person name="de Jong P."/>
            <person name="Lindberg D.R."/>
            <person name="Seaver E.C."/>
            <person name="Weisblat D.A."/>
            <person name="Putnam N.H."/>
            <person name="Grigoriev I.V."/>
            <person name="Rokhsar D.S."/>
        </authorList>
    </citation>
    <scope>NUCLEOTIDE SEQUENCE</scope>
    <source>
        <strain evidence="12">I ESC-2004</strain>
    </source>
</reference>
<comment type="subcellular location">
    <subcellularLocation>
        <location evidence="2">Endomembrane system</location>
    </subcellularLocation>
    <subcellularLocation>
        <location evidence="1">Membrane</location>
        <topology evidence="1">Single-pass membrane protein</topology>
    </subcellularLocation>
</comment>
<dbReference type="GO" id="GO:0012505">
    <property type="term" value="C:endomembrane system"/>
    <property type="evidence" value="ECO:0007669"/>
    <property type="project" value="UniProtKB-SubCell"/>
</dbReference>
<dbReference type="Gene3D" id="4.10.400.10">
    <property type="entry name" value="Low-density Lipoprotein Receptor"/>
    <property type="match status" value="1"/>
</dbReference>
<dbReference type="Pfam" id="PF00057">
    <property type="entry name" value="Ldl_recept_a"/>
    <property type="match status" value="1"/>
</dbReference>
<dbReference type="HOGENOM" id="CLU_853229_0_0_1"/>
<dbReference type="PRINTS" id="PR00261">
    <property type="entry name" value="LDLRECEPTOR"/>
</dbReference>
<dbReference type="EMBL" id="AMQN01015158">
    <property type="status" value="NOT_ANNOTATED_CDS"/>
    <property type="molecule type" value="Genomic_DNA"/>
</dbReference>
<keyword evidence="4" id="KW-0677">Repeat</keyword>
<evidence type="ECO:0000256" key="4">
    <source>
        <dbReference type="ARBA" id="ARBA00022737"/>
    </source>
</evidence>
<feature type="signal peptide" evidence="9">
    <location>
        <begin position="1"/>
        <end position="18"/>
    </location>
</feature>
<evidence type="ECO:0000256" key="5">
    <source>
        <dbReference type="ARBA" id="ARBA00022989"/>
    </source>
</evidence>
<dbReference type="PANTHER" id="PTHR24270">
    <property type="entry name" value="LOW-DENSITY LIPOPROTEIN RECEPTOR-RELATED"/>
    <property type="match status" value="1"/>
</dbReference>
<dbReference type="SMART" id="SM00192">
    <property type="entry name" value="LDLa"/>
    <property type="match status" value="2"/>
</dbReference>
<keyword evidence="3" id="KW-0812">Transmembrane</keyword>
<dbReference type="Gene3D" id="2.40.128.620">
    <property type="match status" value="1"/>
</dbReference>
<keyword evidence="9" id="KW-0732">Signal</keyword>
<evidence type="ECO:0000256" key="7">
    <source>
        <dbReference type="ARBA" id="ARBA00023157"/>
    </source>
</evidence>
<dbReference type="SUPFAM" id="SSF57424">
    <property type="entry name" value="LDL receptor-like module"/>
    <property type="match status" value="2"/>
</dbReference>
<comment type="caution">
    <text evidence="8">Lacks conserved residue(s) required for the propagation of feature annotation.</text>
</comment>
<evidence type="ECO:0000256" key="6">
    <source>
        <dbReference type="ARBA" id="ARBA00023136"/>
    </source>
</evidence>
<protein>
    <recommendedName>
        <fullName evidence="13">LNR domain-containing protein</fullName>
    </recommendedName>
</protein>
<dbReference type="AlphaFoldDB" id="R7TBF5"/>
<dbReference type="PANTHER" id="PTHR24270:SF62">
    <property type="entry name" value="LOW-DENSITY LIPOPROTEIN RECEPTOR-RELATED PROTEIN 2"/>
    <property type="match status" value="1"/>
</dbReference>
<dbReference type="InterPro" id="IPR050685">
    <property type="entry name" value="LDLR"/>
</dbReference>